<proteinExistence type="predicted"/>
<dbReference type="AlphaFoldDB" id="A0A923HUK4"/>
<reference evidence="1" key="2">
    <citation type="submission" date="2020-10" db="EMBL/GenBank/DDBJ databases">
        <title>Comparative genomics of the Acetobacterium genus.</title>
        <authorList>
            <person name="Marshall C."/>
            <person name="May H."/>
            <person name="Norman S."/>
        </authorList>
    </citation>
    <scope>NUCLEOTIDE SEQUENCE</scope>
    <source>
        <strain evidence="1">DER-2019</strain>
    </source>
</reference>
<dbReference type="SUPFAM" id="SSF55298">
    <property type="entry name" value="YjgF-like"/>
    <property type="match status" value="1"/>
</dbReference>
<evidence type="ECO:0000313" key="1">
    <source>
        <dbReference type="EMBL" id="MBC3888586.1"/>
    </source>
</evidence>
<evidence type="ECO:0000313" key="2">
    <source>
        <dbReference type="Proteomes" id="UP000616595"/>
    </source>
</evidence>
<name>A0A923HUK4_9FIRM</name>
<dbReference type="EMBL" id="WJBD01000010">
    <property type="protein sequence ID" value="MBC3888586.1"/>
    <property type="molecule type" value="Genomic_DNA"/>
</dbReference>
<dbReference type="InterPro" id="IPR035959">
    <property type="entry name" value="RutC-like_sf"/>
</dbReference>
<dbReference type="InterPro" id="IPR006175">
    <property type="entry name" value="YjgF/YER057c/UK114"/>
</dbReference>
<comment type="caution">
    <text evidence="1">The sequence shown here is derived from an EMBL/GenBank/DDBJ whole genome shotgun (WGS) entry which is preliminary data.</text>
</comment>
<dbReference type="PANTHER" id="PTHR43857:SF1">
    <property type="entry name" value="YJGH FAMILY PROTEIN"/>
    <property type="match status" value="1"/>
</dbReference>
<protein>
    <recommendedName>
        <fullName evidence="3">RidA family protein</fullName>
    </recommendedName>
</protein>
<reference evidence="1" key="1">
    <citation type="submission" date="2019-10" db="EMBL/GenBank/DDBJ databases">
        <authorList>
            <person name="Ross D.E."/>
            <person name="Gulliver D."/>
        </authorList>
    </citation>
    <scope>NUCLEOTIDE SEQUENCE</scope>
    <source>
        <strain evidence="1">DER-2019</strain>
    </source>
</reference>
<organism evidence="1 2">
    <name type="scientific">Acetobacterium paludosum</name>
    <dbReference type="NCBI Taxonomy" id="52693"/>
    <lineage>
        <taxon>Bacteria</taxon>
        <taxon>Bacillati</taxon>
        <taxon>Bacillota</taxon>
        <taxon>Clostridia</taxon>
        <taxon>Eubacteriales</taxon>
        <taxon>Eubacteriaceae</taxon>
        <taxon>Acetobacterium</taxon>
    </lineage>
</organism>
<dbReference type="Proteomes" id="UP000616595">
    <property type="component" value="Unassembled WGS sequence"/>
</dbReference>
<keyword evidence="2" id="KW-1185">Reference proteome</keyword>
<sequence>MSRINYSSGAPLEEKVGYSRMVQIGNLIMIGGTTSVQADGSVYGEGDPYAQAKFIFEKQVKLLAKAGAKPKDVVKIMVYATHMSDCGEISRAYSEIFKEFRPLFTAVGTPELNRPSQLCEIEMTAIIISSAESEGAK</sequence>
<evidence type="ECO:0008006" key="3">
    <source>
        <dbReference type="Google" id="ProtNLM"/>
    </source>
</evidence>
<dbReference type="Pfam" id="PF01042">
    <property type="entry name" value="Ribonuc_L-PSP"/>
    <property type="match status" value="1"/>
</dbReference>
<gene>
    <name evidence="1" type="ORF">GH810_09725</name>
</gene>
<dbReference type="OrthoDB" id="9799840at2"/>
<dbReference type="Gene3D" id="3.30.1330.40">
    <property type="entry name" value="RutC-like"/>
    <property type="match status" value="1"/>
</dbReference>
<accession>A0A923HUK4</accession>
<dbReference type="RefSeq" id="WP_148568075.1">
    <property type="nucleotide sequence ID" value="NZ_RXYA01000014.1"/>
</dbReference>
<dbReference type="PANTHER" id="PTHR43857">
    <property type="entry name" value="BLR7761 PROTEIN"/>
    <property type="match status" value="1"/>
</dbReference>